<proteinExistence type="predicted"/>
<dbReference type="InterPro" id="IPR038301">
    <property type="entry name" value="AraC-like_sf"/>
</dbReference>
<dbReference type="Gene3D" id="1.10.8.930">
    <property type="entry name" value="Protein of unknown function DUF1465"/>
    <property type="match status" value="1"/>
</dbReference>
<name>A0A841J3M2_9SPHN</name>
<reference evidence="1 2" key="1">
    <citation type="submission" date="2020-08" db="EMBL/GenBank/DDBJ databases">
        <title>Genomic Encyclopedia of Type Strains, Phase IV (KMG-IV): sequencing the most valuable type-strain genomes for metagenomic binning, comparative biology and taxonomic classification.</title>
        <authorList>
            <person name="Goeker M."/>
        </authorList>
    </citation>
    <scope>NUCLEOTIDE SEQUENCE [LARGE SCALE GENOMIC DNA]</scope>
    <source>
        <strain evidence="1 2">DSM 102255</strain>
    </source>
</reference>
<comment type="caution">
    <text evidence="1">The sequence shown here is derived from an EMBL/GenBank/DDBJ whole genome shotgun (WGS) entry which is preliminary data.</text>
</comment>
<accession>A0A841J3M2</accession>
<dbReference type="Pfam" id="PF07323">
    <property type="entry name" value="DUF1465"/>
    <property type="match status" value="1"/>
</dbReference>
<dbReference type="EMBL" id="JACIJP010000001">
    <property type="protein sequence ID" value="MBB6123118.1"/>
    <property type="molecule type" value="Genomic_DNA"/>
</dbReference>
<dbReference type="Proteomes" id="UP000552700">
    <property type="component" value="Unassembled WGS sequence"/>
</dbReference>
<dbReference type="AlphaFoldDB" id="A0A841J3M2"/>
<keyword evidence="2" id="KW-1185">Reference proteome</keyword>
<protein>
    <submittedName>
        <fullName evidence="1">Regulator of CtrA degradation</fullName>
    </submittedName>
</protein>
<evidence type="ECO:0000313" key="2">
    <source>
        <dbReference type="Proteomes" id="UP000552700"/>
    </source>
</evidence>
<dbReference type="InterPro" id="IPR010848">
    <property type="entry name" value="DUF1465"/>
</dbReference>
<evidence type="ECO:0000313" key="1">
    <source>
        <dbReference type="EMBL" id="MBB6123118.1"/>
    </source>
</evidence>
<dbReference type="RefSeq" id="WP_184077779.1">
    <property type="nucleotide sequence ID" value="NZ_JACIJP010000001.1"/>
</dbReference>
<organism evidence="1 2">
    <name type="scientific">Sphingobium subterraneum</name>
    <dbReference type="NCBI Taxonomy" id="627688"/>
    <lineage>
        <taxon>Bacteria</taxon>
        <taxon>Pseudomonadati</taxon>
        <taxon>Pseudomonadota</taxon>
        <taxon>Alphaproteobacteria</taxon>
        <taxon>Sphingomonadales</taxon>
        <taxon>Sphingomonadaceae</taxon>
        <taxon>Sphingobium</taxon>
    </lineage>
</organism>
<sequence length="159" mass="17429">MHSAESLPVTLHHRLVDSLYVEAMVMADEARAYFDRKSDTLQQGGDVMARLSFTCESLKVTTRLMHIIAWLLTQRAWQRGEITREALADPKYRLGEAAATDPAVLADLPAHARALVTGSQDLYARVLRLQTSGSGSGQDDDNAPAGAARGLLDRLHQAF</sequence>
<gene>
    <name evidence="1" type="ORF">FHS92_000825</name>
</gene>